<evidence type="ECO:0000313" key="1">
    <source>
        <dbReference type="EMBL" id="MBP1996695.1"/>
    </source>
</evidence>
<accession>A0ABS4JA29</accession>
<dbReference type="Proteomes" id="UP001519287">
    <property type="component" value="Unassembled WGS sequence"/>
</dbReference>
<comment type="caution">
    <text evidence="1">The sequence shown here is derived from an EMBL/GenBank/DDBJ whole genome shotgun (WGS) entry which is preliminary data.</text>
</comment>
<reference evidence="1 2" key="1">
    <citation type="submission" date="2021-03" db="EMBL/GenBank/DDBJ databases">
        <title>Genomic Encyclopedia of Type Strains, Phase IV (KMG-IV): sequencing the most valuable type-strain genomes for metagenomic binning, comparative biology and taxonomic classification.</title>
        <authorList>
            <person name="Goeker M."/>
        </authorList>
    </citation>
    <scope>NUCLEOTIDE SEQUENCE [LARGE SCALE GENOMIC DNA]</scope>
    <source>
        <strain evidence="1 2">DSM 26048</strain>
    </source>
</reference>
<keyword evidence="2" id="KW-1185">Reference proteome</keyword>
<name>A0ABS4JA29_9BACL</name>
<organism evidence="1 2">
    <name type="scientific">Paenibacillus eucommiae</name>
    <dbReference type="NCBI Taxonomy" id="1355755"/>
    <lineage>
        <taxon>Bacteria</taxon>
        <taxon>Bacillati</taxon>
        <taxon>Bacillota</taxon>
        <taxon>Bacilli</taxon>
        <taxon>Bacillales</taxon>
        <taxon>Paenibacillaceae</taxon>
        <taxon>Paenibacillus</taxon>
    </lineage>
</organism>
<sequence length="78" mass="9160">MFYDPNIVKLALWQHCFKEVLFPRSYPTGAIHVWKTTVSFPLDLGLFLHSHYGRFISRAPALTRMNAFRLLPYSNRFG</sequence>
<proteinExistence type="predicted"/>
<gene>
    <name evidence="1" type="ORF">J2Z66_008343</name>
</gene>
<evidence type="ECO:0000313" key="2">
    <source>
        <dbReference type="Proteomes" id="UP001519287"/>
    </source>
</evidence>
<dbReference type="EMBL" id="JAGGLB010000055">
    <property type="protein sequence ID" value="MBP1996695.1"/>
    <property type="molecule type" value="Genomic_DNA"/>
</dbReference>
<protein>
    <submittedName>
        <fullName evidence="1">Uncharacterized protein</fullName>
    </submittedName>
</protein>